<evidence type="ECO:0000256" key="4">
    <source>
        <dbReference type="ARBA" id="ARBA00022741"/>
    </source>
</evidence>
<dbReference type="InterPro" id="IPR004516">
    <property type="entry name" value="HisRS/HisZ"/>
</dbReference>
<comment type="subcellular location">
    <subcellularLocation>
        <location evidence="8">Cytoplasm</location>
    </subcellularLocation>
</comment>
<dbReference type="PANTHER" id="PTHR43707:SF1">
    <property type="entry name" value="HISTIDINE--TRNA LIGASE, MITOCHONDRIAL-RELATED"/>
    <property type="match status" value="1"/>
</dbReference>
<dbReference type="HAMAP" id="MF_00127">
    <property type="entry name" value="His_tRNA_synth"/>
    <property type="match status" value="1"/>
</dbReference>
<dbReference type="RefSeq" id="WP_073304609.1">
    <property type="nucleotide sequence ID" value="NZ_FRAW01000017.1"/>
</dbReference>
<evidence type="ECO:0000256" key="3">
    <source>
        <dbReference type="ARBA" id="ARBA00022598"/>
    </source>
</evidence>
<dbReference type="GO" id="GO:0005737">
    <property type="term" value="C:cytoplasm"/>
    <property type="evidence" value="ECO:0007669"/>
    <property type="project" value="UniProtKB-SubCell"/>
</dbReference>
<evidence type="ECO:0000313" key="11">
    <source>
        <dbReference type="EMBL" id="SHK76829.1"/>
    </source>
</evidence>
<dbReference type="GO" id="GO:0005524">
    <property type="term" value="F:ATP binding"/>
    <property type="evidence" value="ECO:0007669"/>
    <property type="project" value="UniProtKB-UniRule"/>
</dbReference>
<dbReference type="CDD" id="cd00773">
    <property type="entry name" value="HisRS-like_core"/>
    <property type="match status" value="1"/>
</dbReference>
<dbReference type="EMBL" id="FRAW01000017">
    <property type="protein sequence ID" value="SHK76829.1"/>
    <property type="molecule type" value="Genomic_DNA"/>
</dbReference>
<evidence type="ECO:0000256" key="9">
    <source>
        <dbReference type="PIRSR" id="PIRSR001549-1"/>
    </source>
</evidence>
<organism evidence="11 12">
    <name type="scientific">Fibrobacter intestinalis</name>
    <dbReference type="NCBI Taxonomy" id="28122"/>
    <lineage>
        <taxon>Bacteria</taxon>
        <taxon>Pseudomonadati</taxon>
        <taxon>Fibrobacterota</taxon>
        <taxon>Fibrobacteria</taxon>
        <taxon>Fibrobacterales</taxon>
        <taxon>Fibrobacteraceae</taxon>
        <taxon>Fibrobacter</taxon>
    </lineage>
</organism>
<dbReference type="SUPFAM" id="SSF52954">
    <property type="entry name" value="Class II aaRS ABD-related"/>
    <property type="match status" value="1"/>
</dbReference>
<dbReference type="AlphaFoldDB" id="A0A1M6V5R4"/>
<dbReference type="GO" id="GO:0004821">
    <property type="term" value="F:histidine-tRNA ligase activity"/>
    <property type="evidence" value="ECO:0007669"/>
    <property type="project" value="UniProtKB-UniRule"/>
</dbReference>
<evidence type="ECO:0000256" key="6">
    <source>
        <dbReference type="ARBA" id="ARBA00023146"/>
    </source>
</evidence>
<evidence type="ECO:0000313" key="12">
    <source>
        <dbReference type="Proteomes" id="UP000184275"/>
    </source>
</evidence>
<keyword evidence="8" id="KW-0067">ATP-binding</keyword>
<dbReference type="InterPro" id="IPR015807">
    <property type="entry name" value="His-tRNA-ligase"/>
</dbReference>
<dbReference type="EC" id="6.1.1.21" evidence="8"/>
<keyword evidence="6 8" id="KW-0030">Aminoacyl-tRNA synthetase</keyword>
<feature type="binding site" evidence="9">
    <location>
        <position position="128"/>
    </location>
    <ligand>
        <name>L-histidine</name>
        <dbReference type="ChEBI" id="CHEBI:57595"/>
    </ligand>
</feature>
<keyword evidence="8" id="KW-0963">Cytoplasm</keyword>
<evidence type="ECO:0000256" key="7">
    <source>
        <dbReference type="ARBA" id="ARBA00047639"/>
    </source>
</evidence>
<dbReference type="PROSITE" id="PS50862">
    <property type="entry name" value="AA_TRNA_LIGASE_II"/>
    <property type="match status" value="1"/>
</dbReference>
<keyword evidence="5 8" id="KW-0648">Protein biosynthesis</keyword>
<feature type="binding site" evidence="9">
    <location>
        <begin position="276"/>
        <end position="277"/>
    </location>
    <ligand>
        <name>L-histidine</name>
        <dbReference type="ChEBI" id="CHEBI:57595"/>
    </ligand>
</feature>
<dbReference type="PIRSF" id="PIRSF001549">
    <property type="entry name" value="His-tRNA_synth"/>
    <property type="match status" value="1"/>
</dbReference>
<dbReference type="NCBIfam" id="TIGR00442">
    <property type="entry name" value="hisS"/>
    <property type="match status" value="1"/>
</dbReference>
<dbReference type="InterPro" id="IPR045864">
    <property type="entry name" value="aa-tRNA-synth_II/BPL/LPL"/>
</dbReference>
<evidence type="ECO:0000256" key="1">
    <source>
        <dbReference type="ARBA" id="ARBA00008226"/>
    </source>
</evidence>
<keyword evidence="4 8" id="KW-0547">Nucleotide-binding</keyword>
<dbReference type="Pfam" id="PF03129">
    <property type="entry name" value="HGTP_anticodon"/>
    <property type="match status" value="1"/>
</dbReference>
<evidence type="ECO:0000256" key="8">
    <source>
        <dbReference type="HAMAP-Rule" id="MF_00127"/>
    </source>
</evidence>
<dbReference type="InterPro" id="IPR004154">
    <property type="entry name" value="Anticodon-bd"/>
</dbReference>
<sequence length="429" mass="47664">MNNLKMQTPPLPKGTRDFYPESMRIQNYIFDTWRKAALRFGYEEYEGPMFEHLELYTGKSGEEIVSQLYDFKDKGDRHIALRPEMTPTLARLVIQKGNSLRKPFKWFSMPRLFRYERAQKGRLREFFQLNLDIIGTESIYAEADLLSAIASMLKDFGLKDDDFCIGVSSRKLLNAYLSEIGVADVSKVYPVLDRRLKIEKKDFYAELADAGLSDEQTSKLDSLMDCKSIDDVAAKIQSDESKAALDEIRQLFHTLEVSGAGNSVALDLSIVRGLAYYTGIVFEVFDKGKSMRAIAGGGRYDSLTEKLGGQKVPGVGFGMGDVVLANLLEERGLLPSSKQSVDFFVASFTNDLDKIFAVASKLRNLGFNVNHPLSAAKLGKQMEQANAQGAKIVVYVDGDKAPEGGFEYKILASGTSGAGSIHEITQLVK</sequence>
<feature type="binding site" evidence="9">
    <location>
        <begin position="84"/>
        <end position="86"/>
    </location>
    <ligand>
        <name>L-histidine</name>
        <dbReference type="ChEBI" id="CHEBI:57595"/>
    </ligand>
</feature>
<protein>
    <recommendedName>
        <fullName evidence="8">Histidine--tRNA ligase</fullName>
        <ecNumber evidence="8">6.1.1.21</ecNumber>
    </recommendedName>
    <alternativeName>
        <fullName evidence="8">Histidyl-tRNA synthetase</fullName>
        <shortName evidence="8">HisRS</shortName>
    </alternativeName>
</protein>
<dbReference type="Gene3D" id="3.30.930.10">
    <property type="entry name" value="Bira Bifunctional Protein, Domain 2"/>
    <property type="match status" value="1"/>
</dbReference>
<evidence type="ECO:0000256" key="5">
    <source>
        <dbReference type="ARBA" id="ARBA00022917"/>
    </source>
</evidence>
<comment type="similarity">
    <text evidence="1 8">Belongs to the class-II aminoacyl-tRNA synthetase family.</text>
</comment>
<proteinExistence type="inferred from homology"/>
<dbReference type="InterPro" id="IPR041715">
    <property type="entry name" value="HisRS-like_core"/>
</dbReference>
<dbReference type="InterPro" id="IPR036621">
    <property type="entry name" value="Anticodon-bd_dom_sf"/>
</dbReference>
<feature type="binding site" evidence="9">
    <location>
        <position position="272"/>
    </location>
    <ligand>
        <name>L-histidine</name>
        <dbReference type="ChEBI" id="CHEBI:57595"/>
    </ligand>
</feature>
<accession>A0A1M6V5R4</accession>
<dbReference type="Gene3D" id="3.40.50.800">
    <property type="entry name" value="Anticodon-binding domain"/>
    <property type="match status" value="1"/>
</dbReference>
<dbReference type="InterPro" id="IPR006195">
    <property type="entry name" value="aa-tRNA-synth_II"/>
</dbReference>
<evidence type="ECO:0000259" key="10">
    <source>
        <dbReference type="PROSITE" id="PS50862"/>
    </source>
</evidence>
<evidence type="ECO:0000256" key="2">
    <source>
        <dbReference type="ARBA" id="ARBA00011738"/>
    </source>
</evidence>
<dbReference type="GO" id="GO:0006427">
    <property type="term" value="P:histidyl-tRNA aminoacylation"/>
    <property type="evidence" value="ECO:0007669"/>
    <property type="project" value="UniProtKB-UniRule"/>
</dbReference>
<reference evidence="12" key="1">
    <citation type="submission" date="2016-11" db="EMBL/GenBank/DDBJ databases">
        <authorList>
            <person name="Varghese N."/>
            <person name="Submissions S."/>
        </authorList>
    </citation>
    <scope>NUCLEOTIDE SEQUENCE [LARGE SCALE GENOMIC DNA]</scope>
    <source>
        <strain evidence="12">UWOS</strain>
    </source>
</reference>
<gene>
    <name evidence="8" type="primary">hisS</name>
    <name evidence="11" type="ORF">SAMN05720469_1176</name>
</gene>
<dbReference type="PANTHER" id="PTHR43707">
    <property type="entry name" value="HISTIDYL-TRNA SYNTHETASE"/>
    <property type="match status" value="1"/>
</dbReference>
<feature type="binding site" evidence="9">
    <location>
        <position position="114"/>
    </location>
    <ligand>
        <name>L-histidine</name>
        <dbReference type="ChEBI" id="CHEBI:57595"/>
    </ligand>
</feature>
<comment type="subunit">
    <text evidence="2 8">Homodimer.</text>
</comment>
<feature type="binding site" evidence="9">
    <location>
        <position position="132"/>
    </location>
    <ligand>
        <name>L-histidine</name>
        <dbReference type="ChEBI" id="CHEBI:57595"/>
    </ligand>
</feature>
<comment type="catalytic activity">
    <reaction evidence="7 8">
        <text>tRNA(His) + L-histidine + ATP = L-histidyl-tRNA(His) + AMP + diphosphate + H(+)</text>
        <dbReference type="Rhea" id="RHEA:17313"/>
        <dbReference type="Rhea" id="RHEA-COMP:9665"/>
        <dbReference type="Rhea" id="RHEA-COMP:9689"/>
        <dbReference type="ChEBI" id="CHEBI:15378"/>
        <dbReference type="ChEBI" id="CHEBI:30616"/>
        <dbReference type="ChEBI" id="CHEBI:33019"/>
        <dbReference type="ChEBI" id="CHEBI:57595"/>
        <dbReference type="ChEBI" id="CHEBI:78442"/>
        <dbReference type="ChEBI" id="CHEBI:78527"/>
        <dbReference type="ChEBI" id="CHEBI:456215"/>
        <dbReference type="EC" id="6.1.1.21"/>
    </reaction>
</comment>
<dbReference type="SUPFAM" id="SSF55681">
    <property type="entry name" value="Class II aaRS and biotin synthetases"/>
    <property type="match status" value="1"/>
</dbReference>
<name>A0A1M6V5R4_9BACT</name>
<keyword evidence="12" id="KW-1185">Reference proteome</keyword>
<feature type="domain" description="Aminoacyl-transfer RNA synthetases class-II family profile" evidence="10">
    <location>
        <begin position="14"/>
        <end position="335"/>
    </location>
</feature>
<keyword evidence="3 8" id="KW-0436">Ligase</keyword>
<dbReference type="Pfam" id="PF13393">
    <property type="entry name" value="tRNA-synt_His"/>
    <property type="match status" value="1"/>
</dbReference>
<dbReference type="Proteomes" id="UP000184275">
    <property type="component" value="Unassembled WGS sequence"/>
</dbReference>